<dbReference type="InterPro" id="IPR017871">
    <property type="entry name" value="ABC_transporter-like_CS"/>
</dbReference>
<dbReference type="GO" id="GO:0140359">
    <property type="term" value="F:ABC-type transporter activity"/>
    <property type="evidence" value="ECO:0007669"/>
    <property type="project" value="InterPro"/>
</dbReference>
<name>A0A2V1GN65_9GAMM</name>
<dbReference type="SUPFAM" id="SSF50331">
    <property type="entry name" value="MOP-like"/>
    <property type="match status" value="1"/>
</dbReference>
<dbReference type="RefSeq" id="WP_116689152.1">
    <property type="nucleotide sequence ID" value="NZ_CAWNYD010000016.1"/>
</dbReference>
<organism evidence="12 13">
    <name type="scientific">Pelagibaculum spongiae</name>
    <dbReference type="NCBI Taxonomy" id="2080658"/>
    <lineage>
        <taxon>Bacteria</taxon>
        <taxon>Pseudomonadati</taxon>
        <taxon>Pseudomonadota</taxon>
        <taxon>Gammaproteobacteria</taxon>
        <taxon>Oceanospirillales</taxon>
        <taxon>Pelagibaculum</taxon>
    </lineage>
</organism>
<reference evidence="12 13" key="1">
    <citation type="submission" date="2018-04" db="EMBL/GenBank/DDBJ databases">
        <title>Thalassorhabdus spongiae gen. nov., sp. nov., isolated from a marine sponge in South-West Iceland.</title>
        <authorList>
            <person name="Knobloch S."/>
            <person name="Daussin A."/>
            <person name="Johannsson R."/>
            <person name="Marteinsson V.T."/>
        </authorList>
    </citation>
    <scope>NUCLEOTIDE SEQUENCE [LARGE SCALE GENOMIC DNA]</scope>
    <source>
        <strain evidence="12 13">Hp12</strain>
    </source>
</reference>
<dbReference type="EMBL" id="QDDL01000016">
    <property type="protein sequence ID" value="PVZ63458.1"/>
    <property type="molecule type" value="Genomic_DNA"/>
</dbReference>
<dbReference type="Pfam" id="PF03459">
    <property type="entry name" value="TOBE"/>
    <property type="match status" value="1"/>
</dbReference>
<dbReference type="GO" id="GO:0015098">
    <property type="term" value="F:molybdate ion transmembrane transporter activity"/>
    <property type="evidence" value="ECO:0007669"/>
    <property type="project" value="InterPro"/>
</dbReference>
<evidence type="ECO:0000256" key="7">
    <source>
        <dbReference type="ARBA" id="ARBA00022967"/>
    </source>
</evidence>
<evidence type="ECO:0000259" key="11">
    <source>
        <dbReference type="PROSITE" id="PS51866"/>
    </source>
</evidence>
<dbReference type="PROSITE" id="PS51866">
    <property type="entry name" value="MOP"/>
    <property type="match status" value="1"/>
</dbReference>
<keyword evidence="13" id="KW-1185">Reference proteome</keyword>
<evidence type="ECO:0000256" key="2">
    <source>
        <dbReference type="ARBA" id="ARBA00022475"/>
    </source>
</evidence>
<keyword evidence="7" id="KW-1278">Translocase</keyword>
<dbReference type="InterPro" id="IPR003593">
    <property type="entry name" value="AAA+_ATPase"/>
</dbReference>
<keyword evidence="5" id="KW-0547">Nucleotide-binding</keyword>
<dbReference type="NCBIfam" id="TIGR02142">
    <property type="entry name" value="modC_ABC"/>
    <property type="match status" value="1"/>
</dbReference>
<feature type="domain" description="ABC transporter" evidence="10">
    <location>
        <begin position="1"/>
        <end position="238"/>
    </location>
</feature>
<keyword evidence="8" id="KW-0472">Membrane</keyword>
<evidence type="ECO:0000256" key="4">
    <source>
        <dbReference type="ARBA" id="ARBA00022519"/>
    </source>
</evidence>
<dbReference type="OrthoDB" id="9802264at2"/>
<keyword evidence="2" id="KW-1003">Cell membrane</keyword>
<evidence type="ECO:0000313" key="12">
    <source>
        <dbReference type="EMBL" id="PVZ63458.1"/>
    </source>
</evidence>
<evidence type="ECO:0000256" key="3">
    <source>
        <dbReference type="ARBA" id="ARBA00022505"/>
    </source>
</evidence>
<gene>
    <name evidence="12" type="primary">modC</name>
    <name evidence="12" type="ORF">DC094_21360</name>
</gene>
<accession>A0A2V1GN65</accession>
<evidence type="ECO:0000313" key="13">
    <source>
        <dbReference type="Proteomes" id="UP000244906"/>
    </source>
</evidence>
<dbReference type="Proteomes" id="UP000244906">
    <property type="component" value="Unassembled WGS sequence"/>
</dbReference>
<keyword evidence="4" id="KW-0997">Cell inner membrane</keyword>
<feature type="domain" description="Mop" evidence="11">
    <location>
        <begin position="297"/>
        <end position="366"/>
    </location>
</feature>
<sequence>MQIKADLKIQRGDFQLSAKFSVPAKGITAIFGPSGCGKTTLLRILAGLEDNASGTLSIGDNHWQTEQSSLPTWQRPIGYVFQEASLFPHLSVIENLKYPLKRINNRQRQKSNKPQLELSKIIQLTGIEHLIDRLPASLSGGERQRVAIARALLTQPELLLMDEPLSALDLKSKSELLPFLEQLHQQLDIPVFYVSHSPEEVARLADQLILMESGKVTAVGPLAEMLARNDTLIAQREDAFSVLQCKVISHQPAHHLTELEFGQQRLRIPMIDAAAGSNVRLRVQARDISINLDCPQLSSILNILPATITDISNGQLEQSLPGQRLVQLQVGDALINAKISDYSCSRLALTPGMQVFAQIKAMALCG</sequence>
<dbReference type="GO" id="GO:0016887">
    <property type="term" value="F:ATP hydrolysis activity"/>
    <property type="evidence" value="ECO:0007669"/>
    <property type="project" value="InterPro"/>
</dbReference>
<dbReference type="InterPro" id="IPR011868">
    <property type="entry name" value="ModC_ABC_ATP-bd"/>
</dbReference>
<proteinExistence type="predicted"/>
<dbReference type="PANTHER" id="PTHR43514">
    <property type="entry name" value="ABC TRANSPORTER I FAMILY MEMBER 10"/>
    <property type="match status" value="1"/>
</dbReference>
<keyword evidence="6 12" id="KW-0067">ATP-binding</keyword>
<evidence type="ECO:0000259" key="10">
    <source>
        <dbReference type="PROSITE" id="PS50893"/>
    </source>
</evidence>
<evidence type="ECO:0000256" key="1">
    <source>
        <dbReference type="ARBA" id="ARBA00022448"/>
    </source>
</evidence>
<dbReference type="SMART" id="SM00382">
    <property type="entry name" value="AAA"/>
    <property type="match status" value="1"/>
</dbReference>
<dbReference type="InterPro" id="IPR027417">
    <property type="entry name" value="P-loop_NTPase"/>
</dbReference>
<dbReference type="PROSITE" id="PS50893">
    <property type="entry name" value="ABC_TRANSPORTER_2"/>
    <property type="match status" value="1"/>
</dbReference>
<dbReference type="Gene3D" id="3.40.50.300">
    <property type="entry name" value="P-loop containing nucleotide triphosphate hydrolases"/>
    <property type="match status" value="1"/>
</dbReference>
<protein>
    <submittedName>
        <fullName evidence="12">Molybdenum ABC transporter ATP-binding protein</fullName>
    </submittedName>
</protein>
<keyword evidence="3 9" id="KW-0500">Molybdenum</keyword>
<keyword evidence="1" id="KW-0813">Transport</keyword>
<dbReference type="GO" id="GO:0016020">
    <property type="term" value="C:membrane"/>
    <property type="evidence" value="ECO:0007669"/>
    <property type="project" value="InterPro"/>
</dbReference>
<dbReference type="InterPro" id="IPR004606">
    <property type="entry name" value="Mop_domain"/>
</dbReference>
<dbReference type="PANTHER" id="PTHR43514:SF10">
    <property type="entry name" value="MOLYBDENUM IMPORT ATP-BINDING PROTEIN MODC 2"/>
    <property type="match status" value="1"/>
</dbReference>
<dbReference type="SUPFAM" id="SSF52540">
    <property type="entry name" value="P-loop containing nucleoside triphosphate hydrolases"/>
    <property type="match status" value="1"/>
</dbReference>
<dbReference type="InterPro" id="IPR050334">
    <property type="entry name" value="Molybdenum_import_ModC"/>
</dbReference>
<evidence type="ECO:0000256" key="5">
    <source>
        <dbReference type="ARBA" id="ARBA00022741"/>
    </source>
</evidence>
<evidence type="ECO:0000256" key="8">
    <source>
        <dbReference type="ARBA" id="ARBA00023136"/>
    </source>
</evidence>
<dbReference type="InterPro" id="IPR005116">
    <property type="entry name" value="Transp-assoc_OB_typ1"/>
</dbReference>
<comment type="caution">
    <text evidence="12">The sequence shown here is derived from an EMBL/GenBank/DDBJ whole genome shotgun (WGS) entry which is preliminary data.</text>
</comment>
<dbReference type="InterPro" id="IPR008995">
    <property type="entry name" value="Mo/tungstate-bd_C_term_dom"/>
</dbReference>
<dbReference type="PROSITE" id="PS00211">
    <property type="entry name" value="ABC_TRANSPORTER_1"/>
    <property type="match status" value="1"/>
</dbReference>
<dbReference type="InterPro" id="IPR003439">
    <property type="entry name" value="ABC_transporter-like_ATP-bd"/>
</dbReference>
<dbReference type="AlphaFoldDB" id="A0A2V1GN65"/>
<dbReference type="GO" id="GO:0005524">
    <property type="term" value="F:ATP binding"/>
    <property type="evidence" value="ECO:0007669"/>
    <property type="project" value="UniProtKB-KW"/>
</dbReference>
<evidence type="ECO:0000256" key="6">
    <source>
        <dbReference type="ARBA" id="ARBA00022840"/>
    </source>
</evidence>
<evidence type="ECO:0000256" key="9">
    <source>
        <dbReference type="PROSITE-ProRule" id="PRU01213"/>
    </source>
</evidence>
<dbReference type="Gene3D" id="2.40.50.100">
    <property type="match status" value="1"/>
</dbReference>
<dbReference type="Pfam" id="PF00005">
    <property type="entry name" value="ABC_tran"/>
    <property type="match status" value="1"/>
</dbReference>